<dbReference type="EMBL" id="CAJPIZ010007059">
    <property type="protein sequence ID" value="CAG2110030.1"/>
    <property type="molecule type" value="Genomic_DNA"/>
</dbReference>
<name>A0A7R9Q312_9ACAR</name>
<evidence type="ECO:0000256" key="1">
    <source>
        <dbReference type="SAM" id="SignalP"/>
    </source>
</evidence>
<evidence type="ECO:0000313" key="3">
    <source>
        <dbReference type="Proteomes" id="UP000759131"/>
    </source>
</evidence>
<sequence length="89" mass="9423">MRSMIVAFAVLIVVAVGVTANNEKYQKTALKDIHNLKFDSVKPGVNVTNFALKTNDCWTCGAPCESIYCCDGANPQCCQVGGNCACCAA</sequence>
<keyword evidence="1" id="KW-0732">Signal</keyword>
<reference evidence="2" key="1">
    <citation type="submission" date="2020-11" db="EMBL/GenBank/DDBJ databases">
        <authorList>
            <person name="Tran Van P."/>
        </authorList>
    </citation>
    <scope>NUCLEOTIDE SEQUENCE</scope>
</reference>
<evidence type="ECO:0000313" key="2">
    <source>
        <dbReference type="EMBL" id="CAD7629600.1"/>
    </source>
</evidence>
<keyword evidence="3" id="KW-1185">Reference proteome</keyword>
<proteinExistence type="predicted"/>
<protein>
    <submittedName>
        <fullName evidence="2">Uncharacterized protein</fullName>
    </submittedName>
</protein>
<dbReference type="AlphaFoldDB" id="A0A7R9Q312"/>
<feature type="chain" id="PRO_5036211705" evidence="1">
    <location>
        <begin position="21"/>
        <end position="89"/>
    </location>
</feature>
<gene>
    <name evidence="2" type="ORF">OSB1V03_LOCUS10015</name>
</gene>
<accession>A0A7R9Q312</accession>
<dbReference type="Proteomes" id="UP000759131">
    <property type="component" value="Unassembled WGS sequence"/>
</dbReference>
<dbReference type="EMBL" id="OC861634">
    <property type="protein sequence ID" value="CAD7629600.1"/>
    <property type="molecule type" value="Genomic_DNA"/>
</dbReference>
<feature type="signal peptide" evidence="1">
    <location>
        <begin position="1"/>
        <end position="20"/>
    </location>
</feature>
<organism evidence="2">
    <name type="scientific">Medioppia subpectinata</name>
    <dbReference type="NCBI Taxonomy" id="1979941"/>
    <lineage>
        <taxon>Eukaryota</taxon>
        <taxon>Metazoa</taxon>
        <taxon>Ecdysozoa</taxon>
        <taxon>Arthropoda</taxon>
        <taxon>Chelicerata</taxon>
        <taxon>Arachnida</taxon>
        <taxon>Acari</taxon>
        <taxon>Acariformes</taxon>
        <taxon>Sarcoptiformes</taxon>
        <taxon>Oribatida</taxon>
        <taxon>Brachypylina</taxon>
        <taxon>Oppioidea</taxon>
        <taxon>Oppiidae</taxon>
        <taxon>Medioppia</taxon>
    </lineage>
</organism>